<dbReference type="Pfam" id="PF01381">
    <property type="entry name" value="HTH_3"/>
    <property type="match status" value="1"/>
</dbReference>
<dbReference type="GO" id="GO:0003677">
    <property type="term" value="F:DNA binding"/>
    <property type="evidence" value="ECO:0007669"/>
    <property type="project" value="UniProtKB-KW"/>
</dbReference>
<name>A0A8S5TS67_9CAUD</name>
<keyword evidence="3" id="KW-0804">Transcription</keyword>
<dbReference type="PANTHER" id="PTHR40661:SF3">
    <property type="entry name" value="FELS-1 PROPHAGE TRANSCRIPTIONAL REGULATOR"/>
    <property type="match status" value="1"/>
</dbReference>
<dbReference type="PROSITE" id="PS50943">
    <property type="entry name" value="HTH_CROC1"/>
    <property type="match status" value="1"/>
</dbReference>
<feature type="domain" description="HTH cro/C1-type" evidence="4">
    <location>
        <begin position="6"/>
        <end position="60"/>
    </location>
</feature>
<evidence type="ECO:0000256" key="2">
    <source>
        <dbReference type="ARBA" id="ARBA00023125"/>
    </source>
</evidence>
<dbReference type="InterPro" id="IPR001387">
    <property type="entry name" value="Cro/C1-type_HTH"/>
</dbReference>
<evidence type="ECO:0000256" key="1">
    <source>
        <dbReference type="ARBA" id="ARBA00023015"/>
    </source>
</evidence>
<dbReference type="Gene3D" id="1.10.260.40">
    <property type="entry name" value="lambda repressor-like DNA-binding domains"/>
    <property type="match status" value="1"/>
</dbReference>
<evidence type="ECO:0000259" key="4">
    <source>
        <dbReference type="PROSITE" id="PS50943"/>
    </source>
</evidence>
<dbReference type="SUPFAM" id="SSF47413">
    <property type="entry name" value="lambda repressor-like DNA-binding domains"/>
    <property type="match status" value="1"/>
</dbReference>
<reference evidence="5" key="1">
    <citation type="journal article" date="2021" name="Proc. Natl. Acad. Sci. U.S.A.">
        <title>A Catalog of Tens of Thousands of Viruses from Human Metagenomes Reveals Hidden Associations with Chronic Diseases.</title>
        <authorList>
            <person name="Tisza M.J."/>
            <person name="Buck C.B."/>
        </authorList>
    </citation>
    <scope>NUCLEOTIDE SEQUENCE</scope>
    <source>
        <strain evidence="5">CttG313</strain>
    </source>
</reference>
<dbReference type="EMBL" id="BK015917">
    <property type="protein sequence ID" value="DAF85024.1"/>
    <property type="molecule type" value="Genomic_DNA"/>
</dbReference>
<organism evidence="5">
    <name type="scientific">Siphoviridae sp. cttG313</name>
    <dbReference type="NCBI Taxonomy" id="2825704"/>
    <lineage>
        <taxon>Viruses</taxon>
        <taxon>Duplodnaviria</taxon>
        <taxon>Heunggongvirae</taxon>
        <taxon>Uroviricota</taxon>
        <taxon>Caudoviricetes</taxon>
    </lineage>
</organism>
<evidence type="ECO:0000256" key="3">
    <source>
        <dbReference type="ARBA" id="ARBA00023163"/>
    </source>
</evidence>
<dbReference type="CDD" id="cd00093">
    <property type="entry name" value="HTH_XRE"/>
    <property type="match status" value="1"/>
</dbReference>
<dbReference type="SMART" id="SM00530">
    <property type="entry name" value="HTH_XRE"/>
    <property type="match status" value="1"/>
</dbReference>
<protein>
    <submittedName>
        <fullName evidence="5">Helix-turn-helix XRE-family like protein</fullName>
    </submittedName>
</protein>
<dbReference type="PANTHER" id="PTHR40661">
    <property type="match status" value="1"/>
</dbReference>
<accession>A0A8S5TS67</accession>
<sequence>MNLQKIKQLMKDQDMTAYTLSKKTGISQAAIGQWLNGKNGASVTSLQKLADCFNVPIGELIKEE</sequence>
<proteinExistence type="predicted"/>
<evidence type="ECO:0000313" key="5">
    <source>
        <dbReference type="EMBL" id="DAF85024.1"/>
    </source>
</evidence>
<keyword evidence="2" id="KW-0238">DNA-binding</keyword>
<keyword evidence="1" id="KW-0805">Transcription regulation</keyword>
<dbReference type="InterPro" id="IPR010982">
    <property type="entry name" value="Lambda_DNA-bd_dom_sf"/>
</dbReference>